<proteinExistence type="predicted"/>
<name>A0AAW8TEH9_9ENTE</name>
<feature type="region of interest" description="Disordered" evidence="1">
    <location>
        <begin position="65"/>
        <end position="105"/>
    </location>
</feature>
<dbReference type="RefSeq" id="WP_311816459.1">
    <property type="nucleotide sequence ID" value="NZ_JARPXG010000002.1"/>
</dbReference>
<organism evidence="2 3">
    <name type="scientific">Enterococcus raffinosus</name>
    <dbReference type="NCBI Taxonomy" id="71452"/>
    <lineage>
        <taxon>Bacteria</taxon>
        <taxon>Bacillati</taxon>
        <taxon>Bacillota</taxon>
        <taxon>Bacilli</taxon>
        <taxon>Lactobacillales</taxon>
        <taxon>Enterococcaceae</taxon>
        <taxon>Enterococcus</taxon>
    </lineage>
</organism>
<gene>
    <name evidence="2" type="ORF">P7D69_14265</name>
</gene>
<protein>
    <recommendedName>
        <fullName evidence="4">WxL domain-containing protein</fullName>
    </recommendedName>
</protein>
<accession>A0AAW8TEH9</accession>
<feature type="compositionally biased region" description="Basic and acidic residues" evidence="1">
    <location>
        <begin position="80"/>
        <end position="95"/>
    </location>
</feature>
<sequence length="1412" mass="157799">MKFLVLIMVFLLISVQGFNSSLSIKHVSYAETLSTSEQANLPNVRNQIPVFNDNIETSYIENLHDTQEERNQTSSSSSDEQEKYSLTEESNHSYEESLVDGDNQEQEYIKDNEEEIGEKIDEEGGKNFFNDSESVQIGIESEEKLRAVLLGETYISDDGIEYDFGEITNDTSLFLVLRNNLILTQAIENVQRVDVHFAAETNGVTISQSTAESIIHFVNTSSLVWSNIQMRDFFSPQGFIQTTGETQITFESVSAQMSTTTGRLVNNNLATVYLKGSNILTTSSGNVVIPTFIIANRLIIEDQLSVTHTSTNTTNTGIFEANYIQVCENTSVRHTRTANGNAGSVFHLSGSDAGIIFSENSHILVQQTGALVSLPNANQDSLLKTESGSMLDIQTGQGLSGGSSSTLGEIRLGAGSHLKFSEYGTVSNTSPTINVGYRFLIEDSTSDQPTILEGSRTGVATGAFIHVQTQNSEVQFGTHGKIKVDQTGPVLMASLSDVIVGEDTEIDATTGYGFTADTMIKNFRMNNRSRIDLKERPNNNFNVRRFYVRDSFIMETDTFLKSNRHASQGNAAFLQLQAANARFISGDNTELDILQRGAIFTGIANTCELHFGTNNNIKLISGQGMTGNTGAIRRIIVGRDSKIILDEHSAHDNHHFIRLRDELRIEDRAEIAIRRRSTRSAEAIRLTQANSQFSMGVASKLDVEVRGIAFYGTPTTDIYMNDRSEIDSKASWGFTGRRTIRSFLTGKNTKISHSEATNGNLTVATGMSDSPFRVSHNFTLGEESEFKVLRERNRNDAGAIRVNNTNGSVTLKKNSTMDIQQVGSAFYAPRGASFIMEDGASFYGKTSNGFNSNTRRFNQMIVGENSNFYLTDVGMSINRSTTRPMIDIANTIIVGGDAQFVVQTEINRNEVIYFRDARASLNLQGVRLFELSHPTMRSGNSRSTLQQLLRSGNNTVSNGLSINFDSQKVSLWTDTGNSPTEEFVNISGTLRINRNNGNNPSWGTFNTNSRSRYISVQNVEGSLESLNGADFTSAVSKNNYRRLVFSQAEGLVARIDALSDQSKEISGFMYKNPDKGVITYENTAGEVVQFSHDSPRIIWEDYRDEEERYCYFRIPLEENERLETDKEVSIFLSKPSVVTYQEITARRKVVKGIEYNAYNSTMDRLKINNLTGEEELHDLILQAGRVRAVDVITGEDMTDNFRVIDTDMTTDLQEDGLYYATLEVGNKAYYTTIGIDVTSKLDHMRVTIPTKMVFESLYDVTGINRNFESEEYEIINHSQIAVDTHINEMVIDDSGGIVLLEKDEDPLDYAENDSEEDDHEYAIDDISKPLLELNLKIQDDEIQLYENMQEQQLIHLSERSHIPVKLTGSFYGDYPRWVLDSEADQGGYYEESLIPNYRIILRFVPTRVSNKE</sequence>
<evidence type="ECO:0000256" key="1">
    <source>
        <dbReference type="SAM" id="MobiDB-lite"/>
    </source>
</evidence>
<dbReference type="EMBL" id="JARPXL010000015">
    <property type="protein sequence ID" value="MDT2545512.1"/>
    <property type="molecule type" value="Genomic_DNA"/>
</dbReference>
<dbReference type="Proteomes" id="UP001254770">
    <property type="component" value="Unassembled WGS sequence"/>
</dbReference>
<evidence type="ECO:0000313" key="3">
    <source>
        <dbReference type="Proteomes" id="UP001254770"/>
    </source>
</evidence>
<reference evidence="2" key="1">
    <citation type="submission" date="2023-03" db="EMBL/GenBank/DDBJ databases">
        <authorList>
            <person name="Shen W."/>
            <person name="Cai J."/>
        </authorList>
    </citation>
    <scope>NUCLEOTIDE SEQUENCE</scope>
    <source>
        <strain evidence="2">Y15</strain>
    </source>
</reference>
<comment type="caution">
    <text evidence="2">The sequence shown here is derived from an EMBL/GenBank/DDBJ whole genome shotgun (WGS) entry which is preliminary data.</text>
</comment>
<evidence type="ECO:0008006" key="4">
    <source>
        <dbReference type="Google" id="ProtNLM"/>
    </source>
</evidence>
<evidence type="ECO:0000313" key="2">
    <source>
        <dbReference type="EMBL" id="MDT2545512.1"/>
    </source>
</evidence>